<proteinExistence type="inferred from homology"/>
<evidence type="ECO:0000259" key="7">
    <source>
        <dbReference type="Pfam" id="PF02683"/>
    </source>
</evidence>
<evidence type="ECO:0000256" key="3">
    <source>
        <dbReference type="ARBA" id="ARBA00022692"/>
    </source>
</evidence>
<feature type="domain" description="Cytochrome C biogenesis protein transmembrane" evidence="7">
    <location>
        <begin position="6"/>
        <end position="208"/>
    </location>
</feature>
<keyword evidence="5 6" id="KW-0472">Membrane</keyword>
<gene>
    <name evidence="8" type="ORF">GCM10008905_22720</name>
</gene>
<dbReference type="PANTHER" id="PTHR31272">
    <property type="entry name" value="CYTOCHROME C-TYPE BIOGENESIS PROTEIN HI_1454-RELATED"/>
    <property type="match status" value="1"/>
</dbReference>
<keyword evidence="3 6" id="KW-0812">Transmembrane</keyword>
<feature type="transmembrane region" description="Helical" evidence="6">
    <location>
        <begin position="161"/>
        <end position="183"/>
    </location>
</feature>
<comment type="similarity">
    <text evidence="2">Belongs to the DsbD family.</text>
</comment>
<organism evidence="8 9">
    <name type="scientific">Clostridium malenominatum</name>
    <dbReference type="NCBI Taxonomy" id="1539"/>
    <lineage>
        <taxon>Bacteria</taxon>
        <taxon>Bacillati</taxon>
        <taxon>Bacillota</taxon>
        <taxon>Clostridia</taxon>
        <taxon>Eubacteriales</taxon>
        <taxon>Clostridiaceae</taxon>
        <taxon>Clostridium</taxon>
    </lineage>
</organism>
<dbReference type="InterPro" id="IPR003834">
    <property type="entry name" value="Cyt_c_assmbl_TM_dom"/>
</dbReference>
<evidence type="ECO:0000313" key="8">
    <source>
        <dbReference type="EMBL" id="GAA0726299.1"/>
    </source>
</evidence>
<evidence type="ECO:0000256" key="5">
    <source>
        <dbReference type="ARBA" id="ARBA00023136"/>
    </source>
</evidence>
<dbReference type="Pfam" id="PF02683">
    <property type="entry name" value="DsbD_TM"/>
    <property type="match status" value="1"/>
</dbReference>
<sequence length="227" mass="24905">MENVSILLAFSAGVLSFLSPCVLPLIPMYLSYLAGTTIEDINKEQKLTVIYRSLGFILGFSIIFMIMGLSITTLGKLFEANKDILKKVGGIVIIIFGVHTTGLIKIKYLYREKRILNFNKMGISSIFLGMAFAIGWTPCIGPVLTSILIYAGSSQTLSKGLILLLSYSAGFGVPFLLSAFLIEAISKYTKKIYKYFNVISITSGILLIILGVMTLVDKTYLLNNLVS</sequence>
<accession>A0ABN1J223</accession>
<evidence type="ECO:0000256" key="2">
    <source>
        <dbReference type="ARBA" id="ARBA00006143"/>
    </source>
</evidence>
<evidence type="ECO:0000256" key="4">
    <source>
        <dbReference type="ARBA" id="ARBA00022989"/>
    </source>
</evidence>
<protein>
    <submittedName>
        <fullName evidence="8">Cytochrome c biogenesis protein CcdA</fullName>
    </submittedName>
</protein>
<feature type="transmembrane region" description="Helical" evidence="6">
    <location>
        <begin position="125"/>
        <end position="149"/>
    </location>
</feature>
<dbReference type="InterPro" id="IPR051790">
    <property type="entry name" value="Cytochrome_c-biogenesis_DsbD"/>
</dbReference>
<evidence type="ECO:0000256" key="6">
    <source>
        <dbReference type="SAM" id="Phobius"/>
    </source>
</evidence>
<comment type="caution">
    <text evidence="8">The sequence shown here is derived from an EMBL/GenBank/DDBJ whole genome shotgun (WGS) entry which is preliminary data.</text>
</comment>
<feature type="transmembrane region" description="Helical" evidence="6">
    <location>
        <begin position="84"/>
        <end position="104"/>
    </location>
</feature>
<comment type="subcellular location">
    <subcellularLocation>
        <location evidence="1">Membrane</location>
        <topology evidence="1">Multi-pass membrane protein</topology>
    </subcellularLocation>
</comment>
<feature type="transmembrane region" description="Helical" evidence="6">
    <location>
        <begin position="6"/>
        <end position="30"/>
    </location>
</feature>
<dbReference type="PANTHER" id="PTHR31272:SF4">
    <property type="entry name" value="CYTOCHROME C-TYPE BIOGENESIS PROTEIN HI_1454-RELATED"/>
    <property type="match status" value="1"/>
</dbReference>
<dbReference type="EMBL" id="BAAACF010000002">
    <property type="protein sequence ID" value="GAA0726299.1"/>
    <property type="molecule type" value="Genomic_DNA"/>
</dbReference>
<dbReference type="Proteomes" id="UP001500339">
    <property type="component" value="Unassembled WGS sequence"/>
</dbReference>
<reference evidence="8 9" key="1">
    <citation type="journal article" date="2019" name="Int. J. Syst. Evol. Microbiol.">
        <title>The Global Catalogue of Microorganisms (GCM) 10K type strain sequencing project: providing services to taxonomists for standard genome sequencing and annotation.</title>
        <authorList>
            <consortium name="The Broad Institute Genomics Platform"/>
            <consortium name="The Broad Institute Genome Sequencing Center for Infectious Disease"/>
            <person name="Wu L."/>
            <person name="Ma J."/>
        </authorList>
    </citation>
    <scope>NUCLEOTIDE SEQUENCE [LARGE SCALE GENOMIC DNA]</scope>
    <source>
        <strain evidence="8 9">JCM 1405</strain>
    </source>
</reference>
<evidence type="ECO:0000256" key="1">
    <source>
        <dbReference type="ARBA" id="ARBA00004141"/>
    </source>
</evidence>
<feature type="transmembrane region" description="Helical" evidence="6">
    <location>
        <begin position="50"/>
        <end position="72"/>
    </location>
</feature>
<evidence type="ECO:0000313" key="9">
    <source>
        <dbReference type="Proteomes" id="UP001500339"/>
    </source>
</evidence>
<name>A0ABN1J223_9CLOT</name>
<keyword evidence="4 6" id="KW-1133">Transmembrane helix</keyword>
<feature type="transmembrane region" description="Helical" evidence="6">
    <location>
        <begin position="195"/>
        <end position="216"/>
    </location>
</feature>
<keyword evidence="9" id="KW-1185">Reference proteome</keyword>
<dbReference type="RefSeq" id="WP_343769783.1">
    <property type="nucleotide sequence ID" value="NZ_BAAACF010000002.1"/>
</dbReference>